<evidence type="ECO:0000256" key="2">
    <source>
        <dbReference type="ARBA" id="ARBA00022723"/>
    </source>
</evidence>
<keyword evidence="2 3" id="KW-0479">Metal-binding</keyword>
<gene>
    <name evidence="4" type="ORF">HGH92_32095</name>
</gene>
<keyword evidence="5" id="KW-1185">Reference proteome</keyword>
<dbReference type="Proteomes" id="UP000570474">
    <property type="component" value="Unassembled WGS sequence"/>
</dbReference>
<feature type="binding site" evidence="3">
    <location>
        <position position="118"/>
    </location>
    <ligand>
        <name>a divalent metal cation</name>
        <dbReference type="ChEBI" id="CHEBI:60240"/>
    </ligand>
</feature>
<dbReference type="InterPro" id="IPR034660">
    <property type="entry name" value="DinB/YfiT-like"/>
</dbReference>
<comment type="caution">
    <text evidence="4">The sequence shown here is derived from an EMBL/GenBank/DDBJ whole genome shotgun (WGS) entry which is preliminary data.</text>
</comment>
<accession>A0A847S897</accession>
<evidence type="ECO:0000256" key="3">
    <source>
        <dbReference type="PIRSR" id="PIRSR607837-1"/>
    </source>
</evidence>
<feature type="binding site" evidence="3">
    <location>
        <position position="122"/>
    </location>
    <ligand>
        <name>a divalent metal cation</name>
        <dbReference type="ChEBI" id="CHEBI:60240"/>
    </ligand>
</feature>
<dbReference type="GO" id="GO:0046872">
    <property type="term" value="F:metal ion binding"/>
    <property type="evidence" value="ECO:0007669"/>
    <property type="project" value="UniProtKB-KW"/>
</dbReference>
<sequence length="148" mass="17406">MKTFFKELFEYNHGVNQQIWNVLHANADKASEKALKLYCHILNGHQAWNNRIAARDVVPGIWDVHTLQQCLDIDKINYEHSLSIIDQYEMNDIIRHPKIKGKPFGKKVSEILFHIINHSTYHRAQIATEFRQGALEPVMTDFIFYEKD</sequence>
<reference evidence="4 5" key="1">
    <citation type="submission" date="2020-04" db="EMBL/GenBank/DDBJ databases">
        <authorList>
            <person name="Yin C."/>
        </authorList>
    </citation>
    <scope>NUCLEOTIDE SEQUENCE [LARGE SCALE GENOMIC DNA]</scope>
    <source>
        <strain evidence="4 5">Ae27</strain>
    </source>
</reference>
<evidence type="ECO:0000313" key="4">
    <source>
        <dbReference type="EMBL" id="NLR68987.1"/>
    </source>
</evidence>
<evidence type="ECO:0000256" key="1">
    <source>
        <dbReference type="ARBA" id="ARBA00008635"/>
    </source>
</evidence>
<dbReference type="EMBL" id="JABAIA010000004">
    <property type="protein sequence ID" value="NLR68987.1"/>
    <property type="molecule type" value="Genomic_DNA"/>
</dbReference>
<dbReference type="PANTHER" id="PTHR37302">
    <property type="entry name" value="SLR1116 PROTEIN"/>
    <property type="match status" value="1"/>
</dbReference>
<dbReference type="RefSeq" id="WP_168874930.1">
    <property type="nucleotide sequence ID" value="NZ_JABAIA010000004.1"/>
</dbReference>
<comment type="similarity">
    <text evidence="1">Belongs to the DinB family.</text>
</comment>
<protein>
    <submittedName>
        <fullName evidence="4">Damage-inducible protein DinB</fullName>
    </submittedName>
</protein>
<dbReference type="SUPFAM" id="SSF109854">
    <property type="entry name" value="DinB/YfiT-like putative metalloenzymes"/>
    <property type="match status" value="1"/>
</dbReference>
<dbReference type="Gene3D" id="1.20.120.450">
    <property type="entry name" value="dinb family like domain"/>
    <property type="match status" value="1"/>
</dbReference>
<dbReference type="Pfam" id="PF05163">
    <property type="entry name" value="DinB"/>
    <property type="match status" value="1"/>
</dbReference>
<feature type="binding site" evidence="3">
    <location>
        <position position="40"/>
    </location>
    <ligand>
        <name>a divalent metal cation</name>
        <dbReference type="ChEBI" id="CHEBI:60240"/>
    </ligand>
</feature>
<organism evidence="4 5">
    <name type="scientific">Chitinophaga varians</name>
    <dbReference type="NCBI Taxonomy" id="2202339"/>
    <lineage>
        <taxon>Bacteria</taxon>
        <taxon>Pseudomonadati</taxon>
        <taxon>Bacteroidota</taxon>
        <taxon>Chitinophagia</taxon>
        <taxon>Chitinophagales</taxon>
        <taxon>Chitinophagaceae</taxon>
        <taxon>Chitinophaga</taxon>
    </lineage>
</organism>
<dbReference type="PANTHER" id="PTHR37302:SF3">
    <property type="entry name" value="DAMAGE-INDUCIBLE PROTEIN DINB"/>
    <property type="match status" value="1"/>
</dbReference>
<evidence type="ECO:0000313" key="5">
    <source>
        <dbReference type="Proteomes" id="UP000570474"/>
    </source>
</evidence>
<dbReference type="InterPro" id="IPR007837">
    <property type="entry name" value="DinB"/>
</dbReference>
<name>A0A847S897_9BACT</name>
<dbReference type="AlphaFoldDB" id="A0A847S897"/>
<proteinExistence type="inferred from homology"/>